<reference evidence="1 2" key="1">
    <citation type="journal article" date="2015" name="Nature">
        <title>rRNA introns, odd ribosomes, and small enigmatic genomes across a large radiation of phyla.</title>
        <authorList>
            <person name="Brown C.T."/>
            <person name="Hug L.A."/>
            <person name="Thomas B.C."/>
            <person name="Sharon I."/>
            <person name="Castelle C.J."/>
            <person name="Singh A."/>
            <person name="Wilkins M.J."/>
            <person name="Williams K.H."/>
            <person name="Banfield J.F."/>
        </authorList>
    </citation>
    <scope>NUCLEOTIDE SEQUENCE [LARGE SCALE GENOMIC DNA]</scope>
</reference>
<gene>
    <name evidence="1" type="ORF">UV20_C0006G0024</name>
</gene>
<protein>
    <submittedName>
        <fullName evidence="1">Uncharacterized protein</fullName>
    </submittedName>
</protein>
<proteinExistence type="predicted"/>
<evidence type="ECO:0000313" key="2">
    <source>
        <dbReference type="Proteomes" id="UP000034837"/>
    </source>
</evidence>
<dbReference type="AlphaFoldDB" id="A0A0G1CDG9"/>
<dbReference type="EMBL" id="LCDO01000006">
    <property type="protein sequence ID" value="KKS56741.1"/>
    <property type="molecule type" value="Genomic_DNA"/>
</dbReference>
<organism evidence="1 2">
    <name type="scientific">Candidatus Magasanikbacteria bacterium GW2011_GWA2_42_32</name>
    <dbReference type="NCBI Taxonomy" id="1619039"/>
    <lineage>
        <taxon>Bacteria</taxon>
        <taxon>Candidatus Magasanikiibacteriota</taxon>
    </lineage>
</organism>
<comment type="caution">
    <text evidence="1">The sequence shown here is derived from an EMBL/GenBank/DDBJ whole genome shotgun (WGS) entry which is preliminary data.</text>
</comment>
<evidence type="ECO:0000313" key="1">
    <source>
        <dbReference type="EMBL" id="KKS56741.1"/>
    </source>
</evidence>
<sequence>MGRKNPCYRAKSNQCTLGEIKNESLDPNSLIWFTINFSLNHFKKIIHKFVSISQFNSHNRKYCPILAFIHGYLDKRVKIVYNRVILLIIHIICQKHYMF</sequence>
<dbReference type="Proteomes" id="UP000034837">
    <property type="component" value="Unassembled WGS sequence"/>
</dbReference>
<accession>A0A0G1CDG9</accession>
<name>A0A0G1CDG9_9BACT</name>